<evidence type="ECO:0000313" key="3">
    <source>
        <dbReference type="Proteomes" id="UP001521785"/>
    </source>
</evidence>
<comment type="caution">
    <text evidence="2">The sequence shown here is derived from an EMBL/GenBank/DDBJ whole genome shotgun (WGS) entry which is preliminary data.</text>
</comment>
<sequence length="372" mass="41627">MKLLGAACAVLALLSPVAAVAVNLQSPSAGNFVSEKNLSVSSGPRIIKPRTTWVDGQNAVEWPADPNFAYFGVPLHAIPYCFVNQEAKDKLQHNVWQAMQAWMKALGGDPGDVDHRVHGIGHLVTFQWVQLNCYKDDYQGPHNPGTWNVPGWEHALAIHLVPSGTSSKAGFRPKEKNNEPGRNYMHLTAIPRNPGDSINASPEKLQAFTHELGHVLGLGHAHQHPDAPIKLRCENLPNMDWVIDFALMKDEYKHYNSEPDGRKKLQDYLCKRENYDKAVFAGCAFTEYVTNRPGMQVIGPYDQDSIMHYPTMMHWKDAQGNYHDVMWKSSMPWNPEQATMSHIHPDGSEEPFHLNIGISKGDVAAVKKRYPA</sequence>
<keyword evidence="3" id="KW-1185">Reference proteome</keyword>
<feature type="signal peptide" evidence="1">
    <location>
        <begin position="1"/>
        <end position="19"/>
    </location>
</feature>
<evidence type="ECO:0000256" key="1">
    <source>
        <dbReference type="SAM" id="SignalP"/>
    </source>
</evidence>
<organism evidence="2 3">
    <name type="scientific">Paraconiothyrium brasiliense</name>
    <dbReference type="NCBI Taxonomy" id="300254"/>
    <lineage>
        <taxon>Eukaryota</taxon>
        <taxon>Fungi</taxon>
        <taxon>Dikarya</taxon>
        <taxon>Ascomycota</taxon>
        <taxon>Pezizomycotina</taxon>
        <taxon>Dothideomycetes</taxon>
        <taxon>Pleosporomycetidae</taxon>
        <taxon>Pleosporales</taxon>
        <taxon>Massarineae</taxon>
        <taxon>Didymosphaeriaceae</taxon>
        <taxon>Paraconiothyrium</taxon>
    </lineage>
</organism>
<protein>
    <recommendedName>
        <fullName evidence="4">Peptidase M10 metallopeptidase domain-containing protein</fullName>
    </recommendedName>
</protein>
<dbReference type="InterPro" id="IPR024079">
    <property type="entry name" value="MetalloPept_cat_dom_sf"/>
</dbReference>
<keyword evidence="1" id="KW-0732">Signal</keyword>
<gene>
    <name evidence="2" type="ORF">SLS60_006436</name>
</gene>
<dbReference type="EMBL" id="JAKJXO020000008">
    <property type="protein sequence ID" value="KAL1601521.1"/>
    <property type="molecule type" value="Genomic_DNA"/>
</dbReference>
<evidence type="ECO:0000313" key="2">
    <source>
        <dbReference type="EMBL" id="KAL1601521.1"/>
    </source>
</evidence>
<reference evidence="2 3" key="1">
    <citation type="submission" date="2024-02" db="EMBL/GenBank/DDBJ databases">
        <title>De novo assembly and annotation of 12 fungi associated with fruit tree decline syndrome in Ontario, Canada.</title>
        <authorList>
            <person name="Sulman M."/>
            <person name="Ellouze W."/>
            <person name="Ilyukhin E."/>
        </authorList>
    </citation>
    <scope>NUCLEOTIDE SEQUENCE [LARGE SCALE GENOMIC DNA]</scope>
    <source>
        <strain evidence="2 3">M42-189</strain>
    </source>
</reference>
<name>A0ABR3RAS5_9PLEO</name>
<accession>A0ABR3RAS5</accession>
<dbReference type="SUPFAM" id="SSF55486">
    <property type="entry name" value="Metalloproteases ('zincins'), catalytic domain"/>
    <property type="match status" value="1"/>
</dbReference>
<proteinExistence type="predicted"/>
<dbReference type="Proteomes" id="UP001521785">
    <property type="component" value="Unassembled WGS sequence"/>
</dbReference>
<feature type="chain" id="PRO_5046027779" description="Peptidase M10 metallopeptidase domain-containing protein" evidence="1">
    <location>
        <begin position="20"/>
        <end position="372"/>
    </location>
</feature>
<dbReference type="Gene3D" id="3.40.390.10">
    <property type="entry name" value="Collagenase (Catalytic Domain)"/>
    <property type="match status" value="1"/>
</dbReference>
<evidence type="ECO:0008006" key="4">
    <source>
        <dbReference type="Google" id="ProtNLM"/>
    </source>
</evidence>